<name>A0A329MTF3_9BACL</name>
<organism evidence="6 7">
    <name type="scientific">Paenibacillus contaminans</name>
    <dbReference type="NCBI Taxonomy" id="450362"/>
    <lineage>
        <taxon>Bacteria</taxon>
        <taxon>Bacillati</taxon>
        <taxon>Bacillota</taxon>
        <taxon>Bacilli</taxon>
        <taxon>Bacillales</taxon>
        <taxon>Paenibacillaceae</taxon>
        <taxon>Paenibacillus</taxon>
    </lineage>
</organism>
<evidence type="ECO:0000259" key="5">
    <source>
        <dbReference type="PROSITE" id="PS50893"/>
    </source>
</evidence>
<dbReference type="PROSITE" id="PS00211">
    <property type="entry name" value="ABC_TRANSPORTER_1"/>
    <property type="match status" value="1"/>
</dbReference>
<dbReference type="GO" id="GO:0005524">
    <property type="term" value="F:ATP binding"/>
    <property type="evidence" value="ECO:0007669"/>
    <property type="project" value="UniProtKB-KW"/>
</dbReference>
<dbReference type="InterPro" id="IPR017871">
    <property type="entry name" value="ABC_transporter-like_CS"/>
</dbReference>
<dbReference type="Gene3D" id="3.40.50.300">
    <property type="entry name" value="P-loop containing nucleotide triphosphate hydrolases"/>
    <property type="match status" value="1"/>
</dbReference>
<dbReference type="OrthoDB" id="9804819at2"/>
<keyword evidence="4 6" id="KW-0067">ATP-binding</keyword>
<evidence type="ECO:0000256" key="2">
    <source>
        <dbReference type="ARBA" id="ARBA00022448"/>
    </source>
</evidence>
<dbReference type="SMART" id="SM00382">
    <property type="entry name" value="AAA"/>
    <property type="match status" value="1"/>
</dbReference>
<feature type="domain" description="ABC transporter" evidence="5">
    <location>
        <begin position="4"/>
        <end position="237"/>
    </location>
</feature>
<dbReference type="PANTHER" id="PTHR43335:SF2">
    <property type="entry name" value="ABC TRANSPORTER, ATP-BINDING PROTEIN"/>
    <property type="match status" value="1"/>
</dbReference>
<evidence type="ECO:0000256" key="1">
    <source>
        <dbReference type="ARBA" id="ARBA00005417"/>
    </source>
</evidence>
<dbReference type="InterPro" id="IPR003593">
    <property type="entry name" value="AAA+_ATPase"/>
</dbReference>
<dbReference type="Proteomes" id="UP000250369">
    <property type="component" value="Unassembled WGS sequence"/>
</dbReference>
<dbReference type="SUPFAM" id="SSF52540">
    <property type="entry name" value="P-loop containing nucleoside triphosphate hydrolases"/>
    <property type="match status" value="1"/>
</dbReference>
<keyword evidence="7" id="KW-1185">Reference proteome</keyword>
<dbReference type="PANTHER" id="PTHR43335">
    <property type="entry name" value="ABC TRANSPORTER, ATP-BINDING PROTEIN"/>
    <property type="match status" value="1"/>
</dbReference>
<protein>
    <submittedName>
        <fullName evidence="6">ABC transporter ATP-binding protein</fullName>
    </submittedName>
</protein>
<dbReference type="InterPro" id="IPR027417">
    <property type="entry name" value="P-loop_NTPase"/>
</dbReference>
<dbReference type="Pfam" id="PF00005">
    <property type="entry name" value="ABC_tran"/>
    <property type="match status" value="1"/>
</dbReference>
<keyword evidence="2" id="KW-0813">Transport</keyword>
<comment type="similarity">
    <text evidence="1">Belongs to the ABC transporter superfamily.</text>
</comment>
<dbReference type="AlphaFoldDB" id="A0A329MTF3"/>
<dbReference type="GO" id="GO:0016887">
    <property type="term" value="F:ATP hydrolysis activity"/>
    <property type="evidence" value="ECO:0007669"/>
    <property type="project" value="InterPro"/>
</dbReference>
<dbReference type="PROSITE" id="PS50893">
    <property type="entry name" value="ABC_TRANSPORTER_2"/>
    <property type="match status" value="1"/>
</dbReference>
<gene>
    <name evidence="6" type="ORF">DQG23_03600</name>
</gene>
<evidence type="ECO:0000313" key="6">
    <source>
        <dbReference type="EMBL" id="RAV23289.1"/>
    </source>
</evidence>
<dbReference type="RefSeq" id="WP_113029400.1">
    <property type="nucleotide sequence ID" value="NZ_QMFB01000001.1"/>
</dbReference>
<dbReference type="CDD" id="cd03230">
    <property type="entry name" value="ABC_DR_subfamily_A"/>
    <property type="match status" value="1"/>
</dbReference>
<dbReference type="InterPro" id="IPR003439">
    <property type="entry name" value="ABC_transporter-like_ATP-bd"/>
</dbReference>
<keyword evidence="3" id="KW-0547">Nucleotide-binding</keyword>
<dbReference type="EMBL" id="QMFB01000001">
    <property type="protein sequence ID" value="RAV23289.1"/>
    <property type="molecule type" value="Genomic_DNA"/>
</dbReference>
<evidence type="ECO:0000313" key="7">
    <source>
        <dbReference type="Proteomes" id="UP000250369"/>
    </source>
</evidence>
<comment type="caution">
    <text evidence="6">The sequence shown here is derived from an EMBL/GenBank/DDBJ whole genome shotgun (WGS) entry which is preliminary data.</text>
</comment>
<accession>A0A329MTF3</accession>
<proteinExistence type="inferred from homology"/>
<sequence length="331" mass="36035">MMMIDATDLTKTYNGRGGCRGITLQVPEGCIFGLLGPNGAGKSTFVKMLAGLHRPDSGRATVLGQPLGRPEARRKLGYLPELFRFQDWLTPAEVLRFHGQLGGLRPQETRTTAFRSRVRDALELVGLSEAADRRVGGFSKGMQQRLGLAAALLLDPELVILDEPSSALDPVGRYEIRSLLKQLRGKGVTIFLNTHLLEDVEELCDEAAFLYGGELLASGPLHKLLSGTGDNVGGDANWRFRLGGWLPETWEELNDAVGGALSSLLRLVEADESGNALLTARVTDREQAGYLCALFIRSGLTLYESGPEQNSLEAWFLRMAQSQSRQGGVPQ</sequence>
<evidence type="ECO:0000256" key="3">
    <source>
        <dbReference type="ARBA" id="ARBA00022741"/>
    </source>
</evidence>
<reference evidence="6 7" key="1">
    <citation type="journal article" date="2009" name="Int. J. Syst. Evol. Microbiol.">
        <title>Paenibacillus contaminans sp. nov., isolated from a contaminated laboratory plate.</title>
        <authorList>
            <person name="Chou J.H."/>
            <person name="Lee J.H."/>
            <person name="Lin M.C."/>
            <person name="Chang P.S."/>
            <person name="Arun A.B."/>
            <person name="Young C.C."/>
            <person name="Chen W.M."/>
        </authorList>
    </citation>
    <scope>NUCLEOTIDE SEQUENCE [LARGE SCALE GENOMIC DNA]</scope>
    <source>
        <strain evidence="6 7">CKOBP-6</strain>
    </source>
</reference>
<evidence type="ECO:0000256" key="4">
    <source>
        <dbReference type="ARBA" id="ARBA00022840"/>
    </source>
</evidence>